<evidence type="ECO:0000256" key="1">
    <source>
        <dbReference type="SAM" id="Phobius"/>
    </source>
</evidence>
<keyword evidence="1" id="KW-0812">Transmembrane</keyword>
<feature type="transmembrane region" description="Helical" evidence="1">
    <location>
        <begin position="55"/>
        <end position="73"/>
    </location>
</feature>
<evidence type="ECO:0008006" key="4">
    <source>
        <dbReference type="Google" id="ProtNLM"/>
    </source>
</evidence>
<proteinExistence type="predicted"/>
<evidence type="ECO:0000313" key="2">
    <source>
        <dbReference type="EMBL" id="WXB00103.1"/>
    </source>
</evidence>
<keyword evidence="1" id="KW-1133">Transmembrane helix</keyword>
<keyword evidence="1" id="KW-0472">Membrane</keyword>
<keyword evidence="3" id="KW-1185">Reference proteome</keyword>
<accession>A0ABZ2KQV1</accession>
<gene>
    <name evidence="2" type="ORF">LZC95_25225</name>
</gene>
<feature type="transmembrane region" description="Helical" evidence="1">
    <location>
        <begin position="24"/>
        <end position="49"/>
    </location>
</feature>
<dbReference type="EMBL" id="CP089982">
    <property type="protein sequence ID" value="WXB00103.1"/>
    <property type="molecule type" value="Genomic_DNA"/>
</dbReference>
<evidence type="ECO:0000313" key="3">
    <source>
        <dbReference type="Proteomes" id="UP001379533"/>
    </source>
</evidence>
<protein>
    <recommendedName>
        <fullName evidence="4">PH domain-containing protein</fullName>
    </recommendedName>
</protein>
<dbReference type="RefSeq" id="WP_394850745.1">
    <property type="nucleotide sequence ID" value="NZ_CP089982.1"/>
</dbReference>
<feature type="transmembrane region" description="Helical" evidence="1">
    <location>
        <begin position="199"/>
        <end position="217"/>
    </location>
</feature>
<name>A0ABZ2KQV1_9BACT</name>
<feature type="transmembrane region" description="Helical" evidence="1">
    <location>
        <begin position="237"/>
        <end position="263"/>
    </location>
</feature>
<organism evidence="2 3">
    <name type="scientific">Pendulispora brunnea</name>
    <dbReference type="NCBI Taxonomy" id="2905690"/>
    <lineage>
        <taxon>Bacteria</taxon>
        <taxon>Pseudomonadati</taxon>
        <taxon>Myxococcota</taxon>
        <taxon>Myxococcia</taxon>
        <taxon>Myxococcales</taxon>
        <taxon>Sorangiineae</taxon>
        <taxon>Pendulisporaceae</taxon>
        <taxon>Pendulispora</taxon>
    </lineage>
</organism>
<dbReference type="Proteomes" id="UP001379533">
    <property type="component" value="Chromosome"/>
</dbReference>
<reference evidence="2 3" key="1">
    <citation type="submission" date="2021-12" db="EMBL/GenBank/DDBJ databases">
        <title>Discovery of the Pendulisporaceae a myxobacterial family with distinct sporulation behavior and unique specialized metabolism.</title>
        <authorList>
            <person name="Garcia R."/>
            <person name="Popoff A."/>
            <person name="Bader C.D."/>
            <person name="Loehr J."/>
            <person name="Walesch S."/>
            <person name="Walt C."/>
            <person name="Boldt J."/>
            <person name="Bunk B."/>
            <person name="Haeckl F.J.F.P.J."/>
            <person name="Gunesch A.P."/>
            <person name="Birkelbach J."/>
            <person name="Nuebel U."/>
            <person name="Pietschmann T."/>
            <person name="Bach T."/>
            <person name="Mueller R."/>
        </authorList>
    </citation>
    <scope>NUCLEOTIDE SEQUENCE [LARGE SCALE GENOMIC DNA]</scope>
    <source>
        <strain evidence="2 3">MSr12523</strain>
    </source>
</reference>
<sequence>MQRDSLFNEAILWHGRPRIVRAPFAARLLAVVSAVVSLVTLSFAVTAALSLRAHVGGMILFAVWCASIALLAWRLPLVWRAGVEYLVTEKHIIWKRGRMRRTMDRSAISYAVIRWNPREPDVGDLILVRAVPTGALRRTLKLSLSGVTGPDRLWAIVRGMTPCAPLGQGTRPLGQRLDPDERVVWSGIPLASPWTARRVGTAIISLFASISAVHVLVRTVPSIGRVLRLHTLPPAIAALLIFGVGLTVLLLAAVAIGVAYASLLRPVLLARKTLYAVTDRRVLIRRDREELHLERGRIAYVIAASRNGPASVSWGARRLHDVFLVLDGPQARALASSGAFASFGREEGEGALLPVFARIEDAETVGEILTPPLPDLRDAA</sequence>